<dbReference type="EMBL" id="LR746269">
    <property type="protein sequence ID" value="CAA7397811.1"/>
    <property type="molecule type" value="Genomic_DNA"/>
</dbReference>
<feature type="region of interest" description="Disordered" evidence="2">
    <location>
        <begin position="99"/>
        <end position="119"/>
    </location>
</feature>
<evidence type="ECO:0000313" key="4">
    <source>
        <dbReference type="Proteomes" id="UP000663760"/>
    </source>
</evidence>
<dbReference type="InterPro" id="IPR011990">
    <property type="entry name" value="TPR-like_helical_dom_sf"/>
</dbReference>
<dbReference type="SUPFAM" id="SSF48452">
    <property type="entry name" value="TPR-like"/>
    <property type="match status" value="1"/>
</dbReference>
<dbReference type="GO" id="GO:0006402">
    <property type="term" value="P:mRNA catabolic process"/>
    <property type="evidence" value="ECO:0007669"/>
    <property type="project" value="TreeGrafter"/>
</dbReference>
<dbReference type="Proteomes" id="UP000663760">
    <property type="component" value="Chromosome 6"/>
</dbReference>
<gene>
    <name evidence="3" type="ORF">SI8410_06008476</name>
</gene>
<sequence>MEARDLSRSGKEGQGDDDEGVLVATYGMAKDAAVLFEGGLFAECVEVLNQILEKKEGDPKVLHNIAIAEYFRDGCLDPRKLLELLNKVKKRSEDLAHASREDVEVASSPTNNEISEFKGSGVMGDQLSSARASSTPFADIFDASIITFNTAVVLYHLHDYAHALSLLEPLYDRLHPVDETTALHVCFLLINIALASNDATRAADVIQYVERSFGVGFLPNQGDNGGIQAHSQPLRGSPAPPLVQVAADSSPAAAAAADPSAGANAPETTSERALLDDSIEYETLFSTLNRAGELSRAPPAEWPAATVDLRLKLHLLKVQLLLLTRNLKAVKREVKQIMNVARGRDLSMALLLKSQLEYVRGNHRKAIKLLQTAGGRAEPGLAAALNNNLACIYSKLEKHHSAVALLGVALRGEEAPPLKQLFALSQNRPHHVLYNCGLQHLTCGKPLTAARCLRAASRGFGGRRPLLWLRLAECFLLAREKDERAVELQVVGSGKWRQLAVNPSCRRENPDSSPDGGGDDDCRWMLSAAFARQCLLNALHLLEEAPSPESSSTNGEPRETKGCSVSSAAIQSSVAAYEEICRRENQAVKQAALADLAYAELCLGSHLRALAAATALQRLPYCSKAYAFLGRTYAAEAFCRLNLPGEASEQLSVYVSEQGSVLGLSFGEDDVENWPSEKAGEGSDDSGAAAKASGRSFLRPEEARAALYVNLAALSAVHGDLQQAENFSAEALSAAPTSPQALLTAVYVDLRLGKTSDALLKLRQSRGSRFLPDAIKV</sequence>
<keyword evidence="4" id="KW-1185">Reference proteome</keyword>
<dbReference type="PANTHER" id="PTHR12979:SF5">
    <property type="entry name" value="CCR4-NOT TRANSCRIPTION COMPLEX SUBUNIT 10"/>
    <property type="match status" value="1"/>
</dbReference>
<evidence type="ECO:0000256" key="1">
    <source>
        <dbReference type="ARBA" id="ARBA00010080"/>
    </source>
</evidence>
<dbReference type="GO" id="GO:0030014">
    <property type="term" value="C:CCR4-NOT complex"/>
    <property type="evidence" value="ECO:0007669"/>
    <property type="project" value="InterPro"/>
</dbReference>
<dbReference type="AlphaFoldDB" id="A0A7I8KJG9"/>
<organism evidence="3 4">
    <name type="scientific">Spirodela intermedia</name>
    <name type="common">Intermediate duckweed</name>
    <dbReference type="NCBI Taxonomy" id="51605"/>
    <lineage>
        <taxon>Eukaryota</taxon>
        <taxon>Viridiplantae</taxon>
        <taxon>Streptophyta</taxon>
        <taxon>Embryophyta</taxon>
        <taxon>Tracheophyta</taxon>
        <taxon>Spermatophyta</taxon>
        <taxon>Magnoliopsida</taxon>
        <taxon>Liliopsida</taxon>
        <taxon>Araceae</taxon>
        <taxon>Lemnoideae</taxon>
        <taxon>Spirodela</taxon>
    </lineage>
</organism>
<dbReference type="InterPro" id="IPR039740">
    <property type="entry name" value="CNOT10"/>
</dbReference>
<proteinExistence type="inferred from homology"/>
<dbReference type="OrthoDB" id="25157at2759"/>
<reference evidence="3" key="1">
    <citation type="submission" date="2020-02" db="EMBL/GenBank/DDBJ databases">
        <authorList>
            <person name="Scholz U."/>
            <person name="Mascher M."/>
            <person name="Fiebig A."/>
        </authorList>
    </citation>
    <scope>NUCLEOTIDE SEQUENCE</scope>
</reference>
<accession>A0A7I8KJG9</accession>
<dbReference type="Gene3D" id="1.25.40.10">
    <property type="entry name" value="Tetratricopeptide repeat domain"/>
    <property type="match status" value="1"/>
</dbReference>
<comment type="similarity">
    <text evidence="1">Belongs to the CNOT10 family.</text>
</comment>
<evidence type="ECO:0000313" key="3">
    <source>
        <dbReference type="EMBL" id="CAA7397811.1"/>
    </source>
</evidence>
<evidence type="ECO:0000256" key="2">
    <source>
        <dbReference type="SAM" id="MobiDB-lite"/>
    </source>
</evidence>
<protein>
    <submittedName>
        <fullName evidence="3">Uncharacterized protein</fullName>
    </submittedName>
</protein>
<dbReference type="PANTHER" id="PTHR12979">
    <property type="entry name" value="CCR4-NOT TRANSCRIPTION COMPLEX SUBUNIT 10"/>
    <property type="match status" value="1"/>
</dbReference>
<name>A0A7I8KJG9_SPIIN</name>
<dbReference type="GO" id="GO:0017148">
    <property type="term" value="P:negative regulation of translation"/>
    <property type="evidence" value="ECO:0007669"/>
    <property type="project" value="TreeGrafter"/>
</dbReference>